<organism evidence="3 4">
    <name type="scientific">Avrilella dinanensis</name>
    <dbReference type="NCBI Taxonomy" id="2008672"/>
    <lineage>
        <taxon>Bacteria</taxon>
        <taxon>Pseudomonadati</taxon>
        <taxon>Bacteroidota</taxon>
        <taxon>Flavobacteriia</taxon>
        <taxon>Flavobacteriales</taxon>
        <taxon>Flavobacteriaceae</taxon>
        <taxon>Avrilella</taxon>
    </lineage>
</organism>
<dbReference type="PANTHER" id="PTHR45947">
    <property type="entry name" value="SULFOQUINOVOSYL TRANSFERASE SQD2"/>
    <property type="match status" value="1"/>
</dbReference>
<dbReference type="InterPro" id="IPR028098">
    <property type="entry name" value="Glyco_trans_4-like_N"/>
</dbReference>
<dbReference type="Pfam" id="PF00534">
    <property type="entry name" value="Glycos_transf_1"/>
    <property type="match status" value="1"/>
</dbReference>
<dbReference type="CDD" id="cd03808">
    <property type="entry name" value="GT4_CapM-like"/>
    <property type="match status" value="1"/>
</dbReference>
<dbReference type="SUPFAM" id="SSF53756">
    <property type="entry name" value="UDP-Glycosyltransferase/glycogen phosphorylase"/>
    <property type="match status" value="1"/>
</dbReference>
<comment type="caution">
    <text evidence="3">The sequence shown here is derived from an EMBL/GenBank/DDBJ whole genome shotgun (WGS) entry which is preliminary data.</text>
</comment>
<protein>
    <submittedName>
        <fullName evidence="3">Glycosyltransferase family 1 protein</fullName>
    </submittedName>
</protein>
<keyword evidence="4" id="KW-1185">Reference proteome</keyword>
<dbReference type="RefSeq" id="WP_100677429.1">
    <property type="nucleotide sequence ID" value="NZ_NIPO01000001.1"/>
</dbReference>
<dbReference type="Pfam" id="PF13477">
    <property type="entry name" value="Glyco_trans_4_2"/>
    <property type="match status" value="1"/>
</dbReference>
<dbReference type="Proteomes" id="UP000231960">
    <property type="component" value="Unassembled WGS sequence"/>
</dbReference>
<dbReference type="Gene3D" id="3.40.50.2000">
    <property type="entry name" value="Glycogen Phosphorylase B"/>
    <property type="match status" value="2"/>
</dbReference>
<dbReference type="EMBL" id="NIPO01000001">
    <property type="protein sequence ID" value="PJR03862.1"/>
    <property type="molecule type" value="Genomic_DNA"/>
</dbReference>
<keyword evidence="3" id="KW-0808">Transferase</keyword>
<proteinExistence type="predicted"/>
<dbReference type="InterPro" id="IPR001296">
    <property type="entry name" value="Glyco_trans_1"/>
</dbReference>
<sequence length="382" mass="42404">MKTKLIRITTVPQSLRGLLKGQLNYMSTNGFEVIGVSSPGEALHDVERNEGVKTVGIEMTRSITPIQDLKALVQLIQLFRKEKPHIVHTHTPKAGLLGMMAAKIAGVPHRLHTVAGMPLTVATGSKRQLLNQMEKLTYACATKVYPNSFGLEKIILDEKFTSPSKLKVIGNGSSNGIDTSIFDPALVKDEVKSNLRKELNINNNDTVLLYVGRIVKDKGINELVTAFNNIIDDSLKLILVGGVHKNDPISKTSKEIIETNNRIKAVGIKRNVIDYYAIADVFVFPSYREGFPNVLLEACSMGLPCVVTNINGNNEIIQDGINGLIVEPRDANGLEIAIRNIINSSINSDNIKQQNREIIRENYERKKLWENILDEYKNLKNA</sequence>
<name>A0A2M9R4U7_9FLAO</name>
<feature type="domain" description="Glycosyltransferase subfamily 4-like N-terminal" evidence="2">
    <location>
        <begin position="22"/>
        <end position="147"/>
    </location>
</feature>
<evidence type="ECO:0000313" key="3">
    <source>
        <dbReference type="EMBL" id="PJR03862.1"/>
    </source>
</evidence>
<dbReference type="GO" id="GO:0016757">
    <property type="term" value="F:glycosyltransferase activity"/>
    <property type="evidence" value="ECO:0007669"/>
    <property type="project" value="InterPro"/>
</dbReference>
<evidence type="ECO:0000259" key="2">
    <source>
        <dbReference type="Pfam" id="PF13477"/>
    </source>
</evidence>
<accession>A0A2M9R4U7</accession>
<feature type="domain" description="Glycosyl transferase family 1" evidence="1">
    <location>
        <begin position="192"/>
        <end position="357"/>
    </location>
</feature>
<dbReference type="PANTHER" id="PTHR45947:SF3">
    <property type="entry name" value="SULFOQUINOVOSYL TRANSFERASE SQD2"/>
    <property type="match status" value="1"/>
</dbReference>
<dbReference type="OrthoDB" id="9790710at2"/>
<evidence type="ECO:0000313" key="4">
    <source>
        <dbReference type="Proteomes" id="UP000231960"/>
    </source>
</evidence>
<evidence type="ECO:0000259" key="1">
    <source>
        <dbReference type="Pfam" id="PF00534"/>
    </source>
</evidence>
<dbReference type="InterPro" id="IPR050194">
    <property type="entry name" value="Glycosyltransferase_grp1"/>
</dbReference>
<reference evidence="3 4" key="1">
    <citation type="submission" date="2017-06" db="EMBL/GenBank/DDBJ databases">
        <title>Description of Avrilella dinanensis gen. nov. sp. nov.</title>
        <authorList>
            <person name="Leyer C."/>
            <person name="Sassi M."/>
            <person name="Minet J."/>
            <person name="Kayal S."/>
            <person name="Cattoir V."/>
        </authorList>
    </citation>
    <scope>NUCLEOTIDE SEQUENCE [LARGE SCALE GENOMIC DNA]</scope>
    <source>
        <strain evidence="3 4">UR159</strain>
    </source>
</reference>
<dbReference type="AlphaFoldDB" id="A0A2M9R4U7"/>
<gene>
    <name evidence="3" type="ORF">CDL10_04485</name>
</gene>